<keyword evidence="2" id="KW-1185">Reference proteome</keyword>
<dbReference type="AlphaFoldDB" id="A0A2P6ASY9"/>
<dbReference type="Proteomes" id="UP000243900">
    <property type="component" value="Unassembled WGS sequence"/>
</dbReference>
<dbReference type="Gene3D" id="2.40.160.10">
    <property type="entry name" value="Porin"/>
    <property type="match status" value="1"/>
</dbReference>
<sequence length="87" mass="9354">GNPEEKGFIVSAAQKFGKSWTAKLQHGQSTLERSGFSDVDLTQTSVGVDYALAKTTNVFAFYTAYNADTGATDVDTNVFGLGLQHNF</sequence>
<reference evidence="2" key="1">
    <citation type="submission" date="2018-02" db="EMBL/GenBank/DDBJ databases">
        <title>Genome sequencing of Solimonas sp. HR-BB.</title>
        <authorList>
            <person name="Lee Y."/>
            <person name="Jeon C.O."/>
        </authorList>
    </citation>
    <scope>NUCLEOTIDE SEQUENCE [LARGE SCALE GENOMIC DNA]</scope>
    <source>
        <strain evidence="2">HR-E</strain>
    </source>
</reference>
<proteinExistence type="predicted"/>
<evidence type="ECO:0008006" key="3">
    <source>
        <dbReference type="Google" id="ProtNLM"/>
    </source>
</evidence>
<gene>
    <name evidence="1" type="ORF">C5O18_05170</name>
</gene>
<evidence type="ECO:0000313" key="2">
    <source>
        <dbReference type="Proteomes" id="UP000243900"/>
    </source>
</evidence>
<comment type="caution">
    <text evidence="1">The sequence shown here is derived from an EMBL/GenBank/DDBJ whole genome shotgun (WGS) entry which is preliminary data.</text>
</comment>
<protein>
    <recommendedName>
        <fullName evidence="3">Porin</fullName>
    </recommendedName>
</protein>
<dbReference type="EMBL" id="PTQZ01000093">
    <property type="protein sequence ID" value="PQA43714.1"/>
    <property type="molecule type" value="Genomic_DNA"/>
</dbReference>
<organism evidence="1 2">
    <name type="scientific">Amnimonas aquatica</name>
    <dbReference type="NCBI Taxonomy" id="2094561"/>
    <lineage>
        <taxon>Bacteria</taxon>
        <taxon>Pseudomonadati</taxon>
        <taxon>Pseudomonadota</taxon>
        <taxon>Gammaproteobacteria</taxon>
        <taxon>Moraxellales</taxon>
        <taxon>Moraxellaceae</taxon>
        <taxon>Amnimonas</taxon>
    </lineage>
</organism>
<name>A0A2P6ASY9_9GAMM</name>
<dbReference type="SUPFAM" id="SSF56935">
    <property type="entry name" value="Porins"/>
    <property type="match status" value="1"/>
</dbReference>
<evidence type="ECO:0000313" key="1">
    <source>
        <dbReference type="EMBL" id="PQA43714.1"/>
    </source>
</evidence>
<accession>A0A2P6ASY9</accession>
<dbReference type="RefSeq" id="WP_206389735.1">
    <property type="nucleotide sequence ID" value="NZ_PTQZ01000093.1"/>
</dbReference>
<dbReference type="InterPro" id="IPR023614">
    <property type="entry name" value="Porin_dom_sf"/>
</dbReference>
<feature type="non-terminal residue" evidence="1">
    <location>
        <position position="1"/>
    </location>
</feature>